<evidence type="ECO:0000256" key="6">
    <source>
        <dbReference type="ARBA" id="ARBA00023145"/>
    </source>
</evidence>
<dbReference type="InterPro" id="IPR001314">
    <property type="entry name" value="Peptidase_S1A"/>
</dbReference>
<accession>A0A0Q9WP99</accession>
<dbReference type="AlphaFoldDB" id="A0A0Q9WP99"/>
<evidence type="ECO:0000313" key="12">
    <source>
        <dbReference type="Proteomes" id="UP000007798"/>
    </source>
</evidence>
<dbReference type="EMBL" id="CH963847">
    <property type="protein sequence ID" value="KRF97769.1"/>
    <property type="molecule type" value="Genomic_DNA"/>
</dbReference>
<dbReference type="InterPro" id="IPR001254">
    <property type="entry name" value="Trypsin_dom"/>
</dbReference>
<dbReference type="GO" id="GO:0004252">
    <property type="term" value="F:serine-type endopeptidase activity"/>
    <property type="evidence" value="ECO:0007669"/>
    <property type="project" value="InterPro"/>
</dbReference>
<dbReference type="InterPro" id="IPR033116">
    <property type="entry name" value="TRYPSIN_SER"/>
</dbReference>
<dbReference type="PRINTS" id="PR00722">
    <property type="entry name" value="CHYMOTRYPSIN"/>
</dbReference>
<evidence type="ECO:0000256" key="7">
    <source>
        <dbReference type="ARBA" id="ARBA00023157"/>
    </source>
</evidence>
<dbReference type="PANTHER" id="PTHR24276">
    <property type="entry name" value="POLYSERASE-RELATED"/>
    <property type="match status" value="1"/>
</dbReference>
<keyword evidence="5 8" id="KW-0720">Serine protease</keyword>
<name>A0A0Q9WP99_DROWI</name>
<dbReference type="Pfam" id="PF00089">
    <property type="entry name" value="Trypsin"/>
    <property type="match status" value="1"/>
</dbReference>
<dbReference type="SMR" id="A0A0Q9WP99"/>
<organism evidence="11 12">
    <name type="scientific">Drosophila willistoni</name>
    <name type="common">Fruit fly</name>
    <dbReference type="NCBI Taxonomy" id="7260"/>
    <lineage>
        <taxon>Eukaryota</taxon>
        <taxon>Metazoa</taxon>
        <taxon>Ecdysozoa</taxon>
        <taxon>Arthropoda</taxon>
        <taxon>Hexapoda</taxon>
        <taxon>Insecta</taxon>
        <taxon>Pterygota</taxon>
        <taxon>Neoptera</taxon>
        <taxon>Endopterygota</taxon>
        <taxon>Diptera</taxon>
        <taxon>Brachycera</taxon>
        <taxon>Muscomorpha</taxon>
        <taxon>Ephydroidea</taxon>
        <taxon>Drosophilidae</taxon>
        <taxon>Drosophila</taxon>
        <taxon>Sophophora</taxon>
    </lineage>
</organism>
<comment type="similarity">
    <text evidence="1">Belongs to the peptidase S1 family.</text>
</comment>
<dbReference type="InParanoid" id="A0A0Q9WP99"/>
<sequence length="283" mass="31629">MKTLLAFLVFVVALARGHHDNIDRTQELKRGFNIPDDIPDLFGRVHDFPEYIIYNGYEAAEGSAPYIVSLETHNGTHTFVCGGSIIGDNWILTAAHCLTNRISAKIFYGSNYYGKSEISHTVGKENLIYHELFNPSISFSFDIGLIRTPRIEFTDKISKIALIHFIDGDDKLVGLNTKSCGWGYFRGTVRPERLQCMNVNVISNEECDKRHIVSIYDDMLCTGRIDGKAVCDGDSGGPLVTLSNPPILVGVNTFNERFCDGDSGYARVSFYLKWIQQITGIVN</sequence>
<feature type="chain" id="PRO_5006387020" description="Peptidase S1 domain-containing protein" evidence="9">
    <location>
        <begin position="18"/>
        <end position="283"/>
    </location>
</feature>
<proteinExistence type="inferred from homology"/>
<evidence type="ECO:0000313" key="11">
    <source>
        <dbReference type="EMBL" id="KRF97769.1"/>
    </source>
</evidence>
<dbReference type="PANTHER" id="PTHR24276:SF98">
    <property type="entry name" value="FI18310P1-RELATED"/>
    <property type="match status" value="1"/>
</dbReference>
<dbReference type="Gene3D" id="2.40.10.10">
    <property type="entry name" value="Trypsin-like serine proteases"/>
    <property type="match status" value="1"/>
</dbReference>
<evidence type="ECO:0000256" key="1">
    <source>
        <dbReference type="ARBA" id="ARBA00007664"/>
    </source>
</evidence>
<dbReference type="InterPro" id="IPR043504">
    <property type="entry name" value="Peptidase_S1_PA_chymotrypsin"/>
</dbReference>
<gene>
    <name evidence="11" type="primary">Dwil\GK27112</name>
    <name evidence="11" type="ORF">Dwil_GK27112</name>
</gene>
<dbReference type="Proteomes" id="UP000007798">
    <property type="component" value="Unassembled WGS sequence"/>
</dbReference>
<evidence type="ECO:0000259" key="10">
    <source>
        <dbReference type="PROSITE" id="PS50240"/>
    </source>
</evidence>
<reference evidence="11 12" key="1">
    <citation type="journal article" date="2007" name="Nature">
        <title>Evolution of genes and genomes on the Drosophila phylogeny.</title>
        <authorList>
            <consortium name="Drosophila 12 Genomes Consortium"/>
            <person name="Clark A.G."/>
            <person name="Eisen M.B."/>
            <person name="Smith D.R."/>
            <person name="Bergman C.M."/>
            <person name="Oliver B."/>
            <person name="Markow T.A."/>
            <person name="Kaufman T.C."/>
            <person name="Kellis M."/>
            <person name="Gelbart W."/>
            <person name="Iyer V.N."/>
            <person name="Pollard D.A."/>
            <person name="Sackton T.B."/>
            <person name="Larracuente A.M."/>
            <person name="Singh N.D."/>
            <person name="Abad J.P."/>
            <person name="Abt D.N."/>
            <person name="Adryan B."/>
            <person name="Aguade M."/>
            <person name="Akashi H."/>
            <person name="Anderson W.W."/>
            <person name="Aquadro C.F."/>
            <person name="Ardell D.H."/>
            <person name="Arguello R."/>
            <person name="Artieri C.G."/>
            <person name="Barbash D.A."/>
            <person name="Barker D."/>
            <person name="Barsanti P."/>
            <person name="Batterham P."/>
            <person name="Batzoglou S."/>
            <person name="Begun D."/>
            <person name="Bhutkar A."/>
            <person name="Blanco E."/>
            <person name="Bosak S.A."/>
            <person name="Bradley R.K."/>
            <person name="Brand A.D."/>
            <person name="Brent M.R."/>
            <person name="Brooks A.N."/>
            <person name="Brown R.H."/>
            <person name="Butlin R.K."/>
            <person name="Caggese C."/>
            <person name="Calvi B.R."/>
            <person name="Bernardo de Carvalho A."/>
            <person name="Caspi A."/>
            <person name="Castrezana S."/>
            <person name="Celniker S.E."/>
            <person name="Chang J.L."/>
            <person name="Chapple C."/>
            <person name="Chatterji S."/>
            <person name="Chinwalla A."/>
            <person name="Civetta A."/>
            <person name="Clifton S.W."/>
            <person name="Comeron J.M."/>
            <person name="Costello J.C."/>
            <person name="Coyne J.A."/>
            <person name="Daub J."/>
            <person name="David R.G."/>
            <person name="Delcher A.L."/>
            <person name="Delehaunty K."/>
            <person name="Do C.B."/>
            <person name="Ebling H."/>
            <person name="Edwards K."/>
            <person name="Eickbush T."/>
            <person name="Evans J.D."/>
            <person name="Filipski A."/>
            <person name="Findeiss S."/>
            <person name="Freyhult E."/>
            <person name="Fulton L."/>
            <person name="Fulton R."/>
            <person name="Garcia A.C."/>
            <person name="Gardiner A."/>
            <person name="Garfield D.A."/>
            <person name="Garvin B.E."/>
            <person name="Gibson G."/>
            <person name="Gilbert D."/>
            <person name="Gnerre S."/>
            <person name="Godfrey J."/>
            <person name="Good R."/>
            <person name="Gotea V."/>
            <person name="Gravely B."/>
            <person name="Greenberg A.J."/>
            <person name="Griffiths-Jones S."/>
            <person name="Gross S."/>
            <person name="Guigo R."/>
            <person name="Gustafson E.A."/>
            <person name="Haerty W."/>
            <person name="Hahn M.W."/>
            <person name="Halligan D.L."/>
            <person name="Halpern A.L."/>
            <person name="Halter G.M."/>
            <person name="Han M.V."/>
            <person name="Heger A."/>
            <person name="Hillier L."/>
            <person name="Hinrichs A.S."/>
            <person name="Holmes I."/>
            <person name="Hoskins R.A."/>
            <person name="Hubisz M.J."/>
            <person name="Hultmark D."/>
            <person name="Huntley M.A."/>
            <person name="Jaffe D.B."/>
            <person name="Jagadeeshan S."/>
            <person name="Jeck W.R."/>
            <person name="Johnson J."/>
            <person name="Jones C.D."/>
            <person name="Jordan W.C."/>
            <person name="Karpen G.H."/>
            <person name="Kataoka E."/>
            <person name="Keightley P.D."/>
            <person name="Kheradpour P."/>
            <person name="Kirkness E.F."/>
            <person name="Koerich L.B."/>
            <person name="Kristiansen K."/>
            <person name="Kudrna D."/>
            <person name="Kulathinal R.J."/>
            <person name="Kumar S."/>
            <person name="Kwok R."/>
            <person name="Lander E."/>
            <person name="Langley C.H."/>
            <person name="Lapoint R."/>
            <person name="Lazzaro B.P."/>
            <person name="Lee S.J."/>
            <person name="Levesque L."/>
            <person name="Li R."/>
            <person name="Lin C.F."/>
            <person name="Lin M.F."/>
            <person name="Lindblad-Toh K."/>
            <person name="Llopart A."/>
            <person name="Long M."/>
            <person name="Low L."/>
            <person name="Lozovsky E."/>
            <person name="Lu J."/>
            <person name="Luo M."/>
            <person name="Machado C.A."/>
            <person name="Makalowski W."/>
            <person name="Marzo M."/>
            <person name="Matsuda M."/>
            <person name="Matzkin L."/>
            <person name="McAllister B."/>
            <person name="McBride C.S."/>
            <person name="McKernan B."/>
            <person name="McKernan K."/>
            <person name="Mendez-Lago M."/>
            <person name="Minx P."/>
            <person name="Mollenhauer M.U."/>
            <person name="Montooth K."/>
            <person name="Mount S.M."/>
            <person name="Mu X."/>
            <person name="Myers E."/>
            <person name="Negre B."/>
            <person name="Newfeld S."/>
            <person name="Nielsen R."/>
            <person name="Noor M.A."/>
            <person name="O'Grady P."/>
            <person name="Pachter L."/>
            <person name="Papaceit M."/>
            <person name="Parisi M.J."/>
            <person name="Parisi M."/>
            <person name="Parts L."/>
            <person name="Pedersen J.S."/>
            <person name="Pesole G."/>
            <person name="Phillippy A.M."/>
            <person name="Ponting C.P."/>
            <person name="Pop M."/>
            <person name="Porcelli D."/>
            <person name="Powell J.R."/>
            <person name="Prohaska S."/>
            <person name="Pruitt K."/>
            <person name="Puig M."/>
            <person name="Quesneville H."/>
            <person name="Ram K.R."/>
            <person name="Rand D."/>
            <person name="Rasmussen M.D."/>
            <person name="Reed L.K."/>
            <person name="Reenan R."/>
            <person name="Reily A."/>
            <person name="Remington K.A."/>
            <person name="Rieger T.T."/>
            <person name="Ritchie M.G."/>
            <person name="Robin C."/>
            <person name="Rogers Y.H."/>
            <person name="Rohde C."/>
            <person name="Rozas J."/>
            <person name="Rubenfield M.J."/>
            <person name="Ruiz A."/>
            <person name="Russo S."/>
            <person name="Salzberg S.L."/>
            <person name="Sanchez-Gracia A."/>
            <person name="Saranga D.J."/>
            <person name="Sato H."/>
            <person name="Schaeffer S.W."/>
            <person name="Schatz M.C."/>
            <person name="Schlenke T."/>
            <person name="Schwartz R."/>
            <person name="Segarra C."/>
            <person name="Singh R.S."/>
            <person name="Sirot L."/>
            <person name="Sirota M."/>
            <person name="Sisneros N.B."/>
            <person name="Smith C.D."/>
            <person name="Smith T.F."/>
            <person name="Spieth J."/>
            <person name="Stage D.E."/>
            <person name="Stark A."/>
            <person name="Stephan W."/>
            <person name="Strausberg R.L."/>
            <person name="Strempel S."/>
            <person name="Sturgill D."/>
            <person name="Sutton G."/>
            <person name="Sutton G.G."/>
            <person name="Tao W."/>
            <person name="Teichmann S."/>
            <person name="Tobari Y.N."/>
            <person name="Tomimura Y."/>
            <person name="Tsolas J.M."/>
            <person name="Valente V.L."/>
            <person name="Venter E."/>
            <person name="Venter J.C."/>
            <person name="Vicario S."/>
            <person name="Vieira F.G."/>
            <person name="Vilella A.J."/>
            <person name="Villasante A."/>
            <person name="Walenz B."/>
            <person name="Wang J."/>
            <person name="Wasserman M."/>
            <person name="Watts T."/>
            <person name="Wilson D."/>
            <person name="Wilson R.K."/>
            <person name="Wing R.A."/>
            <person name="Wolfner M.F."/>
            <person name="Wong A."/>
            <person name="Wong G.K."/>
            <person name="Wu C.I."/>
            <person name="Wu G."/>
            <person name="Yamamoto D."/>
            <person name="Yang H.P."/>
            <person name="Yang S.P."/>
            <person name="Yorke J.A."/>
            <person name="Yoshida K."/>
            <person name="Zdobnov E."/>
            <person name="Zhang P."/>
            <person name="Zhang Y."/>
            <person name="Zimin A.V."/>
            <person name="Baldwin J."/>
            <person name="Abdouelleil A."/>
            <person name="Abdulkadir J."/>
            <person name="Abebe A."/>
            <person name="Abera B."/>
            <person name="Abreu J."/>
            <person name="Acer S.C."/>
            <person name="Aftuck L."/>
            <person name="Alexander A."/>
            <person name="An P."/>
            <person name="Anderson E."/>
            <person name="Anderson S."/>
            <person name="Arachi H."/>
            <person name="Azer M."/>
            <person name="Bachantsang P."/>
            <person name="Barry A."/>
            <person name="Bayul T."/>
            <person name="Berlin A."/>
            <person name="Bessette D."/>
            <person name="Bloom T."/>
            <person name="Blye J."/>
            <person name="Boguslavskiy L."/>
            <person name="Bonnet C."/>
            <person name="Boukhgalter B."/>
            <person name="Bourzgui I."/>
            <person name="Brown A."/>
            <person name="Cahill P."/>
            <person name="Channer S."/>
            <person name="Cheshatsang Y."/>
            <person name="Chuda L."/>
            <person name="Citroen M."/>
            <person name="Collymore A."/>
            <person name="Cooke P."/>
            <person name="Costello M."/>
            <person name="D'Aco K."/>
            <person name="Daza R."/>
            <person name="De Haan G."/>
            <person name="DeGray S."/>
            <person name="DeMaso C."/>
            <person name="Dhargay N."/>
            <person name="Dooley K."/>
            <person name="Dooley E."/>
            <person name="Doricent M."/>
            <person name="Dorje P."/>
            <person name="Dorjee K."/>
            <person name="Dupes A."/>
            <person name="Elong R."/>
            <person name="Falk J."/>
            <person name="Farina A."/>
            <person name="Faro S."/>
            <person name="Ferguson D."/>
            <person name="Fisher S."/>
            <person name="Foley C.D."/>
            <person name="Franke A."/>
            <person name="Friedrich D."/>
            <person name="Gadbois L."/>
            <person name="Gearin G."/>
            <person name="Gearin C.R."/>
            <person name="Giannoukos G."/>
            <person name="Goode T."/>
            <person name="Graham J."/>
            <person name="Grandbois E."/>
            <person name="Grewal S."/>
            <person name="Gyaltsen K."/>
            <person name="Hafez N."/>
            <person name="Hagos B."/>
            <person name="Hall J."/>
            <person name="Henson C."/>
            <person name="Hollinger A."/>
            <person name="Honan T."/>
            <person name="Huard M.D."/>
            <person name="Hughes L."/>
            <person name="Hurhula B."/>
            <person name="Husby M.E."/>
            <person name="Kamat A."/>
            <person name="Kanga B."/>
            <person name="Kashin S."/>
            <person name="Khazanovich D."/>
            <person name="Kisner P."/>
            <person name="Lance K."/>
            <person name="Lara M."/>
            <person name="Lee W."/>
            <person name="Lennon N."/>
            <person name="Letendre F."/>
            <person name="LeVine R."/>
            <person name="Lipovsky A."/>
            <person name="Liu X."/>
            <person name="Liu J."/>
            <person name="Liu S."/>
            <person name="Lokyitsang T."/>
            <person name="Lokyitsang Y."/>
            <person name="Lubonja R."/>
            <person name="Lui A."/>
            <person name="MacDonald P."/>
            <person name="Magnisalis V."/>
            <person name="Maru K."/>
            <person name="Matthews C."/>
            <person name="McCusker W."/>
            <person name="McDonough S."/>
            <person name="Mehta T."/>
            <person name="Meldrim J."/>
            <person name="Meneus L."/>
            <person name="Mihai O."/>
            <person name="Mihalev A."/>
            <person name="Mihova T."/>
            <person name="Mittelman R."/>
            <person name="Mlenga V."/>
            <person name="Montmayeur A."/>
            <person name="Mulrain L."/>
            <person name="Navidi A."/>
            <person name="Naylor J."/>
            <person name="Negash T."/>
            <person name="Nguyen T."/>
            <person name="Nguyen N."/>
            <person name="Nicol R."/>
            <person name="Norbu C."/>
            <person name="Norbu N."/>
            <person name="Novod N."/>
            <person name="O'Neill B."/>
            <person name="Osman S."/>
            <person name="Markiewicz E."/>
            <person name="Oyono O.L."/>
            <person name="Patti C."/>
            <person name="Phunkhang P."/>
            <person name="Pierre F."/>
            <person name="Priest M."/>
            <person name="Raghuraman S."/>
            <person name="Rege F."/>
            <person name="Reyes R."/>
            <person name="Rise C."/>
            <person name="Rogov P."/>
            <person name="Ross K."/>
            <person name="Ryan E."/>
            <person name="Settipalli S."/>
            <person name="Shea T."/>
            <person name="Sherpa N."/>
            <person name="Shi L."/>
            <person name="Shih D."/>
            <person name="Sparrow T."/>
            <person name="Spaulding J."/>
            <person name="Stalker J."/>
            <person name="Stange-Thomann N."/>
            <person name="Stavropoulos S."/>
            <person name="Stone C."/>
            <person name="Strader C."/>
            <person name="Tesfaye S."/>
            <person name="Thomson T."/>
            <person name="Thoulutsang Y."/>
            <person name="Thoulutsang D."/>
            <person name="Topham K."/>
            <person name="Topping I."/>
            <person name="Tsamla T."/>
            <person name="Vassiliev H."/>
            <person name="Vo A."/>
            <person name="Wangchuk T."/>
            <person name="Wangdi T."/>
            <person name="Weiand M."/>
            <person name="Wilkinson J."/>
            <person name="Wilson A."/>
            <person name="Yadav S."/>
            <person name="Young G."/>
            <person name="Yu Q."/>
            <person name="Zembek L."/>
            <person name="Zhong D."/>
            <person name="Zimmer A."/>
            <person name="Zwirko Z."/>
            <person name="Jaffe D.B."/>
            <person name="Alvarez P."/>
            <person name="Brockman W."/>
            <person name="Butler J."/>
            <person name="Chin C."/>
            <person name="Gnerre S."/>
            <person name="Grabherr M."/>
            <person name="Kleber M."/>
            <person name="Mauceli E."/>
            <person name="MacCallum I."/>
        </authorList>
    </citation>
    <scope>NUCLEOTIDE SEQUENCE [LARGE SCALE GENOMIC DNA]</scope>
    <source>
        <strain evidence="12">Tucson 14030-0811.24</strain>
    </source>
</reference>
<keyword evidence="12" id="KW-1185">Reference proteome</keyword>
<keyword evidence="3 9" id="KW-0732">Signal</keyword>
<evidence type="ECO:0000256" key="9">
    <source>
        <dbReference type="SAM" id="SignalP"/>
    </source>
</evidence>
<evidence type="ECO:0000256" key="3">
    <source>
        <dbReference type="ARBA" id="ARBA00022729"/>
    </source>
</evidence>
<dbReference type="SUPFAM" id="SSF50494">
    <property type="entry name" value="Trypsin-like serine proteases"/>
    <property type="match status" value="1"/>
</dbReference>
<evidence type="ECO:0000256" key="5">
    <source>
        <dbReference type="ARBA" id="ARBA00022825"/>
    </source>
</evidence>
<dbReference type="PROSITE" id="PS50240">
    <property type="entry name" value="TRYPSIN_DOM"/>
    <property type="match status" value="1"/>
</dbReference>
<keyword evidence="6" id="KW-0865">Zymogen</keyword>
<keyword evidence="2 8" id="KW-0645">Protease</keyword>
<dbReference type="PROSITE" id="PS00135">
    <property type="entry name" value="TRYPSIN_SER"/>
    <property type="match status" value="1"/>
</dbReference>
<evidence type="ECO:0000256" key="2">
    <source>
        <dbReference type="ARBA" id="ARBA00022670"/>
    </source>
</evidence>
<feature type="domain" description="Peptidase S1" evidence="10">
    <location>
        <begin position="53"/>
        <end position="280"/>
    </location>
</feature>
<keyword evidence="4 8" id="KW-0378">Hydrolase</keyword>
<dbReference type="InterPro" id="IPR050430">
    <property type="entry name" value="Peptidase_S1"/>
</dbReference>
<feature type="signal peptide" evidence="9">
    <location>
        <begin position="1"/>
        <end position="17"/>
    </location>
</feature>
<dbReference type="InterPro" id="IPR009003">
    <property type="entry name" value="Peptidase_S1_PA"/>
</dbReference>
<dbReference type="SMART" id="SM00020">
    <property type="entry name" value="Tryp_SPc"/>
    <property type="match status" value="1"/>
</dbReference>
<protein>
    <recommendedName>
        <fullName evidence="10">Peptidase S1 domain-containing protein</fullName>
    </recommendedName>
</protein>
<dbReference type="PROSITE" id="PS00134">
    <property type="entry name" value="TRYPSIN_HIS"/>
    <property type="match status" value="1"/>
</dbReference>
<keyword evidence="7" id="KW-1015">Disulfide bond</keyword>
<dbReference type="STRING" id="7260.A0A0Q9WP99"/>
<dbReference type="CDD" id="cd00190">
    <property type="entry name" value="Tryp_SPc"/>
    <property type="match status" value="1"/>
</dbReference>
<dbReference type="InterPro" id="IPR018114">
    <property type="entry name" value="TRYPSIN_HIS"/>
</dbReference>
<evidence type="ECO:0000256" key="4">
    <source>
        <dbReference type="ARBA" id="ARBA00022801"/>
    </source>
</evidence>
<dbReference type="GO" id="GO:0006508">
    <property type="term" value="P:proteolysis"/>
    <property type="evidence" value="ECO:0007669"/>
    <property type="project" value="UniProtKB-KW"/>
</dbReference>
<dbReference type="OrthoDB" id="5565075at2759"/>
<dbReference type="FunFam" id="2.40.10.10:FF:000068">
    <property type="entry name" value="transmembrane protease serine 2"/>
    <property type="match status" value="1"/>
</dbReference>
<evidence type="ECO:0000256" key="8">
    <source>
        <dbReference type="RuleBase" id="RU363034"/>
    </source>
</evidence>